<dbReference type="AlphaFoldDB" id="A0A8H4VNH5"/>
<dbReference type="InterPro" id="IPR027417">
    <property type="entry name" value="P-loop_NTPase"/>
</dbReference>
<keyword evidence="1" id="KW-0547">Nucleotide-binding</keyword>
<comment type="similarity">
    <text evidence="1">Belongs to the TRAFAC class TrmE-Era-EngA-EngB-Septin-like GTPase superfamily. Septin GTPase family.</text>
</comment>
<name>A0A8H4VNH5_9AGAR</name>
<evidence type="ECO:0000256" key="1">
    <source>
        <dbReference type="RuleBase" id="RU004560"/>
    </source>
</evidence>
<protein>
    <recommendedName>
        <fullName evidence="2">Septin-type G domain-containing protein</fullName>
    </recommendedName>
</protein>
<dbReference type="Pfam" id="PF00735">
    <property type="entry name" value="Septin"/>
    <property type="match status" value="1"/>
</dbReference>
<keyword evidence="1" id="KW-0342">GTP-binding</keyword>
<evidence type="ECO:0000313" key="4">
    <source>
        <dbReference type="Proteomes" id="UP000521872"/>
    </source>
</evidence>
<dbReference type="InterPro" id="IPR030379">
    <property type="entry name" value="G_SEPTIN_dom"/>
</dbReference>
<evidence type="ECO:0000259" key="2">
    <source>
        <dbReference type="Pfam" id="PF00735"/>
    </source>
</evidence>
<dbReference type="Proteomes" id="UP000521872">
    <property type="component" value="Unassembled WGS sequence"/>
</dbReference>
<gene>
    <name evidence="3" type="ORF">D9613_003466</name>
</gene>
<dbReference type="SUPFAM" id="SSF52540">
    <property type="entry name" value="P-loop containing nucleoside triphosphate hydrolases"/>
    <property type="match status" value="1"/>
</dbReference>
<reference evidence="3 4" key="1">
    <citation type="submission" date="2019-12" db="EMBL/GenBank/DDBJ databases">
        <authorList>
            <person name="Floudas D."/>
            <person name="Bentzer J."/>
            <person name="Ahren D."/>
            <person name="Johansson T."/>
            <person name="Persson P."/>
            <person name="Tunlid A."/>
        </authorList>
    </citation>
    <scope>NUCLEOTIDE SEQUENCE [LARGE SCALE GENOMIC DNA]</scope>
    <source>
        <strain evidence="3 4">CBS 102.39</strain>
    </source>
</reference>
<dbReference type="CDD" id="cd00882">
    <property type="entry name" value="Ras_like_GTPase"/>
    <property type="match status" value="1"/>
</dbReference>
<dbReference type="EMBL" id="JAACJL010000044">
    <property type="protein sequence ID" value="KAF4614550.1"/>
    <property type="molecule type" value="Genomic_DNA"/>
</dbReference>
<keyword evidence="4" id="KW-1185">Reference proteome</keyword>
<sequence length="333" mass="38140">MNSSELEFGKETAEPREVHLNATTNIKKYTKLLKDDIIIVVMGPTGSGKSNFIDVLAESHGDRAREGLHSATSAVNIVRLHTDHPVFRNRVILVDTPGFDDTSKTDYEILEIISKFLAKTYKTHIHLSGLLYLHRITDNRIADALRRSLHVFSQICGQQALQNVILVTTMWDEVKLDVGKQREEEIDERFWGTMKSSGANYMRFQNTLTSAWDIVRAIAQPDRKPIVLALQQELISRRKRLTETSAAHALYAPLPDIIAEQDATRRHHLETQTEEEKTKKLLEEYATTQAEIDKLLRELNSRPGNFGQTAKKFFTPLNFKNWLPFRRQEAHTP</sequence>
<evidence type="ECO:0000313" key="3">
    <source>
        <dbReference type="EMBL" id="KAF4614550.1"/>
    </source>
</evidence>
<comment type="caution">
    <text evidence="3">The sequence shown here is derived from an EMBL/GenBank/DDBJ whole genome shotgun (WGS) entry which is preliminary data.</text>
</comment>
<organism evidence="3 4">
    <name type="scientific">Agrocybe pediades</name>
    <dbReference type="NCBI Taxonomy" id="84607"/>
    <lineage>
        <taxon>Eukaryota</taxon>
        <taxon>Fungi</taxon>
        <taxon>Dikarya</taxon>
        <taxon>Basidiomycota</taxon>
        <taxon>Agaricomycotina</taxon>
        <taxon>Agaricomycetes</taxon>
        <taxon>Agaricomycetidae</taxon>
        <taxon>Agaricales</taxon>
        <taxon>Agaricineae</taxon>
        <taxon>Strophariaceae</taxon>
        <taxon>Agrocybe</taxon>
    </lineage>
</organism>
<feature type="domain" description="Septin-type G" evidence="2">
    <location>
        <begin position="37"/>
        <end position="141"/>
    </location>
</feature>
<dbReference type="GO" id="GO:0005525">
    <property type="term" value="F:GTP binding"/>
    <property type="evidence" value="ECO:0007669"/>
    <property type="project" value="UniProtKB-KW"/>
</dbReference>
<proteinExistence type="inferred from homology"/>
<accession>A0A8H4VNH5</accession>
<dbReference type="Gene3D" id="3.40.50.300">
    <property type="entry name" value="P-loop containing nucleotide triphosphate hydrolases"/>
    <property type="match status" value="1"/>
</dbReference>